<reference evidence="1 2" key="1">
    <citation type="submission" date="2021-03" db="EMBL/GenBank/DDBJ databases">
        <title>Genomic Encyclopedia of Type Strains, Phase III (KMG-III): the genomes of soil and plant-associated and newly described type strains.</title>
        <authorList>
            <person name="Whitman W."/>
        </authorList>
    </citation>
    <scope>NUCLEOTIDE SEQUENCE [LARGE SCALE GENOMIC DNA]</scope>
    <source>
        <strain evidence="1 2">IMMIB AFH-6</strain>
    </source>
</reference>
<dbReference type="EMBL" id="JAGINP010000008">
    <property type="protein sequence ID" value="MBP2292921.1"/>
    <property type="molecule type" value="Genomic_DNA"/>
</dbReference>
<name>A0ABS4SK41_9PROT</name>
<keyword evidence="2" id="KW-1185">Reference proteome</keyword>
<comment type="caution">
    <text evidence="1">The sequence shown here is derived from an EMBL/GenBank/DDBJ whole genome shotgun (WGS) entry which is preliminary data.</text>
</comment>
<sequence length="119" mass="12855">MAQLSMIDEGRVSFVSRRQWSEAAALALQLDAADGGEGEIDACVKALANAITAIKAATEAKRRWVKNQGAGCAEAEKMQTLIMNEIGRADRTSRRIMELVAAAESKARAPKVQGLYRYG</sequence>
<proteinExistence type="predicted"/>
<accession>A0ABS4SK41</accession>
<evidence type="ECO:0000313" key="1">
    <source>
        <dbReference type="EMBL" id="MBP2292921.1"/>
    </source>
</evidence>
<protein>
    <submittedName>
        <fullName evidence="1">Uncharacterized protein</fullName>
    </submittedName>
</protein>
<gene>
    <name evidence="1" type="ORF">J2851_002702</name>
</gene>
<organism evidence="1 2">
    <name type="scientific">Azospirillum rugosum</name>
    <dbReference type="NCBI Taxonomy" id="416170"/>
    <lineage>
        <taxon>Bacteria</taxon>
        <taxon>Pseudomonadati</taxon>
        <taxon>Pseudomonadota</taxon>
        <taxon>Alphaproteobacteria</taxon>
        <taxon>Rhodospirillales</taxon>
        <taxon>Azospirillaceae</taxon>
        <taxon>Azospirillum</taxon>
    </lineage>
</organism>
<evidence type="ECO:0000313" key="2">
    <source>
        <dbReference type="Proteomes" id="UP000781958"/>
    </source>
</evidence>
<dbReference type="Proteomes" id="UP000781958">
    <property type="component" value="Unassembled WGS sequence"/>
</dbReference>
<dbReference type="RefSeq" id="WP_209766775.1">
    <property type="nucleotide sequence ID" value="NZ_JAGINP010000008.1"/>
</dbReference>